<protein>
    <submittedName>
        <fullName evidence="3">Uncharacterized protein</fullName>
    </submittedName>
</protein>
<reference evidence="4" key="1">
    <citation type="journal article" date="2008" name="PLoS ONE">
        <title>Survival in nuclear waste, extreme resistance, and potential applications gleaned from the genome sequence of Kineococcus radiotolerans SRS30216.</title>
        <authorList>
            <person name="Bagwell C.E."/>
            <person name="Bhat S."/>
            <person name="Hawkins G.M."/>
            <person name="Smith B.W."/>
            <person name="Biswas T."/>
            <person name="Hoover T.R."/>
            <person name="Saunders E."/>
            <person name="Han C.S."/>
            <person name="Tsodikov O.V."/>
            <person name="Shimkets L.J."/>
        </authorList>
    </citation>
    <scope>NUCLEOTIDE SEQUENCE [LARGE SCALE GENOMIC DNA]</scope>
    <source>
        <strain evidence="4">ATCC BAA-149 / DSM 14245 / SRS30216</strain>
    </source>
</reference>
<dbReference type="KEGG" id="kra:Krad_1526"/>
<name>A6W875_KINRD</name>
<dbReference type="eggNOG" id="COG4121">
    <property type="taxonomic scope" value="Bacteria"/>
</dbReference>
<dbReference type="Proteomes" id="UP000001116">
    <property type="component" value="Chromosome"/>
</dbReference>
<dbReference type="NCBIfam" id="NF037959">
    <property type="entry name" value="MFS_SpdSyn"/>
    <property type="match status" value="1"/>
</dbReference>
<dbReference type="PANTHER" id="PTHR43317">
    <property type="entry name" value="THERMOSPERMINE SYNTHASE ACAULIS5"/>
    <property type="match status" value="1"/>
</dbReference>
<dbReference type="SUPFAM" id="SSF53335">
    <property type="entry name" value="S-adenosyl-L-methionine-dependent methyltransferases"/>
    <property type="match status" value="1"/>
</dbReference>
<feature type="region of interest" description="Disordered" evidence="2">
    <location>
        <begin position="1"/>
        <end position="40"/>
    </location>
</feature>
<dbReference type="STRING" id="266940.Krad_1526"/>
<proteinExistence type="predicted"/>
<dbReference type="InterPro" id="IPR029063">
    <property type="entry name" value="SAM-dependent_MTases_sf"/>
</dbReference>
<evidence type="ECO:0000256" key="1">
    <source>
        <dbReference type="ARBA" id="ARBA00023115"/>
    </source>
</evidence>
<accession>A6W875</accession>
<dbReference type="Gene3D" id="3.40.50.150">
    <property type="entry name" value="Vaccinia Virus protein VP39"/>
    <property type="match status" value="1"/>
</dbReference>
<organism evidence="3 4">
    <name type="scientific">Kineococcus radiotolerans (strain ATCC BAA-149 / DSM 14245 / SRS30216)</name>
    <dbReference type="NCBI Taxonomy" id="266940"/>
    <lineage>
        <taxon>Bacteria</taxon>
        <taxon>Bacillati</taxon>
        <taxon>Actinomycetota</taxon>
        <taxon>Actinomycetes</taxon>
        <taxon>Kineosporiales</taxon>
        <taxon>Kineosporiaceae</taxon>
        <taxon>Kineococcus</taxon>
    </lineage>
</organism>
<sequence length="296" mass="31446">MDRGVPSPRPARRARGPRPEEGEAPITTGTARLEQDRDDPDGWTVHVNGVPSSYVDLGDPTRLVFEYQQWTAAVIDAVHPPGPLRAVHLGGAGCAFPRYLAATRPDSRQLVLEVDEQLVDLVRRSFGASGAAGFKLKVADAREGLRAVPDATQDAVVRDAFSGDRVPDHLVTAEFLRDVDRVLAPGGVWIANLADRPPMPHSRAELATAASVFAHVALMAEPGVFRGRRYGNALLVASQAPLPEQALLRALSGGVAPARLVAGRDARHFCAGAGVVSDDDVHAATRPPSSPEEPDA</sequence>
<gene>
    <name evidence="3" type="ordered locus">Krad_1526</name>
</gene>
<evidence type="ECO:0000313" key="4">
    <source>
        <dbReference type="Proteomes" id="UP000001116"/>
    </source>
</evidence>
<dbReference type="AlphaFoldDB" id="A6W875"/>
<dbReference type="PANTHER" id="PTHR43317:SF1">
    <property type="entry name" value="THERMOSPERMINE SYNTHASE ACAULIS5"/>
    <property type="match status" value="1"/>
</dbReference>
<dbReference type="EMBL" id="CP000750">
    <property type="protein sequence ID" value="ABS03014.1"/>
    <property type="molecule type" value="Genomic_DNA"/>
</dbReference>
<keyword evidence="4" id="KW-1185">Reference proteome</keyword>
<dbReference type="GO" id="GO:0006596">
    <property type="term" value="P:polyamine biosynthetic process"/>
    <property type="evidence" value="ECO:0007669"/>
    <property type="project" value="UniProtKB-KW"/>
</dbReference>
<keyword evidence="1" id="KW-0620">Polyamine biosynthesis</keyword>
<evidence type="ECO:0000313" key="3">
    <source>
        <dbReference type="EMBL" id="ABS03014.1"/>
    </source>
</evidence>
<evidence type="ECO:0000256" key="2">
    <source>
        <dbReference type="SAM" id="MobiDB-lite"/>
    </source>
</evidence>
<dbReference type="HOGENOM" id="CLU_068637_2_0_11"/>